<dbReference type="Gene3D" id="3.30.420.40">
    <property type="match status" value="2"/>
</dbReference>
<feature type="site" description="Transition state stabilizer" evidence="6">
    <location>
        <position position="240"/>
    </location>
</feature>
<dbReference type="EMBL" id="PDJI01000004">
    <property type="protein sequence ID" value="PFG40504.1"/>
    <property type="molecule type" value="Genomic_DNA"/>
</dbReference>
<dbReference type="AlphaFoldDB" id="A0A2A9ENF8"/>
<evidence type="ECO:0000313" key="10">
    <source>
        <dbReference type="Proteomes" id="UP000222106"/>
    </source>
</evidence>
<dbReference type="UniPathway" id="UPA00340">
    <property type="reaction ID" value="UER00458"/>
</dbReference>
<gene>
    <name evidence="6" type="primary">ackA</name>
    <name evidence="9" type="ORF">ATJ97_3034</name>
</gene>
<dbReference type="InterPro" id="IPR043129">
    <property type="entry name" value="ATPase_NBD"/>
</dbReference>
<feature type="site" description="Transition state stabilizer" evidence="6">
    <location>
        <position position="179"/>
    </location>
</feature>
<dbReference type="RefSeq" id="WP_098484406.1">
    <property type="nucleotide sequence ID" value="NZ_PDJI01000004.1"/>
</dbReference>
<comment type="subunit">
    <text evidence="6">Homodimer.</text>
</comment>
<comment type="caution">
    <text evidence="9">The sequence shown here is derived from an EMBL/GenBank/DDBJ whole genome shotgun (WGS) entry which is preliminary data.</text>
</comment>
<comment type="cofactor">
    <cofactor evidence="6">
        <name>Mg(2+)</name>
        <dbReference type="ChEBI" id="CHEBI:18420"/>
    </cofactor>
    <cofactor evidence="6">
        <name>Mn(2+)</name>
        <dbReference type="ChEBI" id="CHEBI:29035"/>
    </cofactor>
    <text evidence="6">Mg(2+). Can also accept Mn(2+).</text>
</comment>
<dbReference type="InterPro" id="IPR004372">
    <property type="entry name" value="Ac/propionate_kinase"/>
</dbReference>
<dbReference type="GO" id="GO:0006085">
    <property type="term" value="P:acetyl-CoA biosynthetic process"/>
    <property type="evidence" value="ECO:0007669"/>
    <property type="project" value="UniProtKB-UniRule"/>
</dbReference>
<comment type="catalytic activity">
    <reaction evidence="6">
        <text>acetate + ATP = acetyl phosphate + ADP</text>
        <dbReference type="Rhea" id="RHEA:11352"/>
        <dbReference type="ChEBI" id="CHEBI:22191"/>
        <dbReference type="ChEBI" id="CHEBI:30089"/>
        <dbReference type="ChEBI" id="CHEBI:30616"/>
        <dbReference type="ChEBI" id="CHEBI:456216"/>
        <dbReference type="EC" id="2.7.2.1"/>
    </reaction>
</comment>
<dbReference type="PROSITE" id="PS01076">
    <property type="entry name" value="ACETATE_KINASE_2"/>
    <property type="match status" value="1"/>
</dbReference>
<evidence type="ECO:0000256" key="6">
    <source>
        <dbReference type="HAMAP-Rule" id="MF_00020"/>
    </source>
</evidence>
<evidence type="ECO:0000256" key="8">
    <source>
        <dbReference type="SAM" id="MobiDB-lite"/>
    </source>
</evidence>
<dbReference type="Pfam" id="PF00871">
    <property type="entry name" value="Acetate_kinase"/>
    <property type="match status" value="1"/>
</dbReference>
<dbReference type="InterPro" id="IPR023865">
    <property type="entry name" value="Aliphatic_acid_kinase_CS"/>
</dbReference>
<dbReference type="PROSITE" id="PS01075">
    <property type="entry name" value="ACETATE_KINASE_1"/>
    <property type="match status" value="1"/>
</dbReference>
<dbReference type="CDD" id="cd24010">
    <property type="entry name" value="ASKHA_NBD_AcK_PK"/>
    <property type="match status" value="1"/>
</dbReference>
<dbReference type="GO" id="GO:0005737">
    <property type="term" value="C:cytoplasm"/>
    <property type="evidence" value="ECO:0007669"/>
    <property type="project" value="UniProtKB-SubCell"/>
</dbReference>
<feature type="binding site" evidence="6">
    <location>
        <position position="90"/>
    </location>
    <ligand>
        <name>substrate</name>
    </ligand>
</feature>
<feature type="binding site" evidence="6">
    <location>
        <begin position="281"/>
        <end position="283"/>
    </location>
    <ligand>
        <name>ATP</name>
        <dbReference type="ChEBI" id="CHEBI:30616"/>
    </ligand>
</feature>
<evidence type="ECO:0000256" key="3">
    <source>
        <dbReference type="ARBA" id="ARBA00022741"/>
    </source>
</evidence>
<organism evidence="9 10">
    <name type="scientific">Georgenia soli</name>
    <dbReference type="NCBI Taxonomy" id="638953"/>
    <lineage>
        <taxon>Bacteria</taxon>
        <taxon>Bacillati</taxon>
        <taxon>Actinomycetota</taxon>
        <taxon>Actinomycetes</taxon>
        <taxon>Micrococcales</taxon>
        <taxon>Bogoriellaceae</taxon>
        <taxon>Georgenia</taxon>
    </lineage>
</organism>
<keyword evidence="6" id="KW-0963">Cytoplasm</keyword>
<keyword evidence="10" id="KW-1185">Reference proteome</keyword>
<feature type="active site" description="Proton donor/acceptor" evidence="6">
    <location>
        <position position="147"/>
    </location>
</feature>
<comment type="similarity">
    <text evidence="1 6 7">Belongs to the acetokinase family.</text>
</comment>
<dbReference type="InterPro" id="IPR000890">
    <property type="entry name" value="Aliphatic_acid_kin_short-chain"/>
</dbReference>
<feature type="binding site" evidence="6">
    <location>
        <position position="9"/>
    </location>
    <ligand>
        <name>Mg(2+)</name>
        <dbReference type="ChEBI" id="CHEBI:18420"/>
    </ligand>
</feature>
<dbReference type="SUPFAM" id="SSF53067">
    <property type="entry name" value="Actin-like ATPase domain"/>
    <property type="match status" value="2"/>
</dbReference>
<feature type="binding site" evidence="6">
    <location>
        <begin position="207"/>
        <end position="211"/>
    </location>
    <ligand>
        <name>ATP</name>
        <dbReference type="ChEBI" id="CHEBI:30616"/>
    </ligand>
</feature>
<feature type="binding site" evidence="6">
    <location>
        <position position="16"/>
    </location>
    <ligand>
        <name>ATP</name>
        <dbReference type="ChEBI" id="CHEBI:30616"/>
    </ligand>
</feature>
<dbReference type="PRINTS" id="PR00471">
    <property type="entry name" value="ACETATEKNASE"/>
</dbReference>
<dbReference type="PANTHER" id="PTHR21060">
    <property type="entry name" value="ACETATE KINASE"/>
    <property type="match status" value="1"/>
</dbReference>
<dbReference type="Proteomes" id="UP000222106">
    <property type="component" value="Unassembled WGS sequence"/>
</dbReference>
<keyword evidence="5 6" id="KW-0067">ATP-binding</keyword>
<keyword evidence="6" id="KW-0479">Metal-binding</keyword>
<proteinExistence type="inferred from homology"/>
<feature type="region of interest" description="Disordered" evidence="8">
    <location>
        <begin position="39"/>
        <end position="60"/>
    </location>
</feature>
<comment type="subcellular location">
    <subcellularLocation>
        <location evidence="6">Cytoplasm</location>
    </subcellularLocation>
</comment>
<dbReference type="GO" id="GO:0008776">
    <property type="term" value="F:acetate kinase activity"/>
    <property type="evidence" value="ECO:0007669"/>
    <property type="project" value="UniProtKB-UniRule"/>
</dbReference>
<keyword evidence="2 6" id="KW-0808">Transferase</keyword>
<evidence type="ECO:0000256" key="1">
    <source>
        <dbReference type="ARBA" id="ARBA00008748"/>
    </source>
</evidence>
<keyword evidence="3 6" id="KW-0547">Nucleotide-binding</keyword>
<accession>A0A2A9ENF8</accession>
<dbReference type="NCBIfam" id="TIGR00016">
    <property type="entry name" value="ackA"/>
    <property type="match status" value="1"/>
</dbReference>
<reference evidence="9 10" key="1">
    <citation type="submission" date="2017-10" db="EMBL/GenBank/DDBJ databases">
        <title>Sequencing the genomes of 1000 actinobacteria strains.</title>
        <authorList>
            <person name="Klenk H.-P."/>
        </authorList>
    </citation>
    <scope>NUCLEOTIDE SEQUENCE [LARGE SCALE GENOMIC DNA]</scope>
    <source>
        <strain evidence="9 10">DSM 21838</strain>
    </source>
</reference>
<dbReference type="GO" id="GO:0006083">
    <property type="term" value="P:acetate metabolic process"/>
    <property type="evidence" value="ECO:0007669"/>
    <property type="project" value="TreeGrafter"/>
</dbReference>
<comment type="pathway">
    <text evidence="6">Metabolic intermediate biosynthesis; acetyl-CoA biosynthesis; acetyl-CoA from acetate: step 1/2.</text>
</comment>
<dbReference type="OrthoDB" id="9802453at2"/>
<evidence type="ECO:0000256" key="2">
    <source>
        <dbReference type="ARBA" id="ARBA00022679"/>
    </source>
</evidence>
<feature type="binding site" evidence="6">
    <location>
        <begin position="329"/>
        <end position="333"/>
    </location>
    <ligand>
        <name>ATP</name>
        <dbReference type="ChEBI" id="CHEBI:30616"/>
    </ligand>
</feature>
<keyword evidence="6" id="KW-0460">Magnesium</keyword>
<comment type="function">
    <text evidence="6">Catalyzes the formation of acetyl phosphate from acetate and ATP. Can also catalyze the reverse reaction.</text>
</comment>
<protein>
    <recommendedName>
        <fullName evidence="6">Acetate kinase</fullName>
        <ecNumber evidence="6">2.7.2.1</ecNumber>
    </recommendedName>
    <alternativeName>
        <fullName evidence="6">Acetokinase</fullName>
    </alternativeName>
</protein>
<evidence type="ECO:0000256" key="5">
    <source>
        <dbReference type="ARBA" id="ARBA00022840"/>
    </source>
</evidence>
<dbReference type="PANTHER" id="PTHR21060:SF15">
    <property type="entry name" value="ACETATE KINASE-RELATED"/>
    <property type="match status" value="1"/>
</dbReference>
<keyword evidence="4 6" id="KW-0418">Kinase</keyword>
<evidence type="ECO:0000256" key="4">
    <source>
        <dbReference type="ARBA" id="ARBA00022777"/>
    </source>
</evidence>
<name>A0A2A9ENF8_9MICO</name>
<dbReference type="GO" id="GO:0000287">
    <property type="term" value="F:magnesium ion binding"/>
    <property type="evidence" value="ECO:0007669"/>
    <property type="project" value="UniProtKB-UniRule"/>
</dbReference>
<evidence type="ECO:0000313" key="9">
    <source>
        <dbReference type="EMBL" id="PFG40504.1"/>
    </source>
</evidence>
<feature type="binding site" evidence="6">
    <location>
        <position position="383"/>
    </location>
    <ligand>
        <name>Mg(2+)</name>
        <dbReference type="ChEBI" id="CHEBI:18420"/>
    </ligand>
</feature>
<dbReference type="GO" id="GO:0005524">
    <property type="term" value="F:ATP binding"/>
    <property type="evidence" value="ECO:0007669"/>
    <property type="project" value="UniProtKB-KW"/>
</dbReference>
<evidence type="ECO:0000256" key="7">
    <source>
        <dbReference type="RuleBase" id="RU003835"/>
    </source>
</evidence>
<dbReference type="EC" id="2.7.2.1" evidence="6"/>
<dbReference type="HAMAP" id="MF_00020">
    <property type="entry name" value="Acetate_kinase"/>
    <property type="match status" value="1"/>
</dbReference>
<dbReference type="PIRSF" id="PIRSF000722">
    <property type="entry name" value="Acetate_prop_kin"/>
    <property type="match status" value="1"/>
</dbReference>
<sequence>MSSTVLVINSGSSSIKYQLIDPASGESLASGLVERIGEPEGRVEHRTGGRTTEQRNPVPDHAEGLRTVLNLFDEVGPALADAGVVAVGHRVVQGGRYYDSAVLIDDEVVDVIDRLAPLAPLHNPPNLTGIRVARELLPDVPHVAVFDTAFFRNLPEAAATYALDREVAERYNVRRYGAHGTSHQYVALKAAAMVGRPSAELRQVVLHLGNGASASAVYGGRAVDTSMGLTPLEGLVMGTRTGDIDPAVVFHLARNAGMSIDDIDDLLNKRSGLKGLTGYNDMREVHRLADGGDAEAILAVEVYAHRLRKYIGSYAAVMGGIDVLSFTAGVGENDALVRADAVAGLEFLGIEIDPERNVAPSREARYISPDGARVAVLVVPTNEELAIARQAVALL</sequence>